<name>A0ABU4SB31_9GAMM</name>
<proteinExistence type="predicted"/>
<evidence type="ECO:0000313" key="2">
    <source>
        <dbReference type="Proteomes" id="UP001271890"/>
    </source>
</evidence>
<gene>
    <name evidence="1" type="ORF">FE392_11775</name>
</gene>
<reference evidence="2" key="1">
    <citation type="journal article" date="2024" name="Toxins">
        <title>Genome Sequence Analysis of Native Xenorhabdus Strains Isolated from Entomopathogenic Nematodes in Argentina.</title>
        <authorList>
            <person name="Palma L."/>
            <person name="Frizzo L."/>
            <person name="Kaiser S."/>
            <person name="Berry C."/>
            <person name="Caballero P."/>
            <person name="Bode H.B."/>
            <person name="Del Valle E.E."/>
        </authorList>
    </citation>
    <scope>NUCLEOTIDE SEQUENCE [LARGE SCALE GENOMIC DNA]</scope>
    <source>
        <strain evidence="2">12</strain>
    </source>
</reference>
<comment type="caution">
    <text evidence="1">The sequence shown here is derived from an EMBL/GenBank/DDBJ whole genome shotgun (WGS) entry which is preliminary data.</text>
</comment>
<keyword evidence="2" id="KW-1185">Reference proteome</keyword>
<evidence type="ECO:0000313" key="1">
    <source>
        <dbReference type="EMBL" id="MDX7988003.1"/>
    </source>
</evidence>
<organism evidence="1 2">
    <name type="scientific">Xenorhabdus santafensis</name>
    <dbReference type="NCBI Taxonomy" id="2582833"/>
    <lineage>
        <taxon>Bacteria</taxon>
        <taxon>Pseudomonadati</taxon>
        <taxon>Pseudomonadota</taxon>
        <taxon>Gammaproteobacteria</taxon>
        <taxon>Enterobacterales</taxon>
        <taxon>Morganellaceae</taxon>
        <taxon>Xenorhabdus</taxon>
    </lineage>
</organism>
<accession>A0ABU4SB31</accession>
<protein>
    <submittedName>
        <fullName evidence="1">Uncharacterized protein</fullName>
    </submittedName>
</protein>
<dbReference type="RefSeq" id="WP_319930418.1">
    <property type="nucleotide sequence ID" value="NZ_VCDN01000044.1"/>
</dbReference>
<sequence>MSTFISGTIEKPTTKQKNAINIKYIIANIAQANILYSGTTHPTFLLAPCLNSYNKYKKQNDCMDIKNRNEFKHHILTTYLASQKHTEPVSCYKLETIIDYGYALYKRRGRYMYLIDIIPLIKTKNKNLSAIGDRYTRRQ</sequence>
<dbReference type="EMBL" id="VCDN01000044">
    <property type="protein sequence ID" value="MDX7988003.1"/>
    <property type="molecule type" value="Genomic_DNA"/>
</dbReference>
<dbReference type="Proteomes" id="UP001271890">
    <property type="component" value="Unassembled WGS sequence"/>
</dbReference>